<dbReference type="GO" id="GO:0005576">
    <property type="term" value="C:extracellular region"/>
    <property type="evidence" value="ECO:0007669"/>
    <property type="project" value="UniProtKB-SubCell"/>
</dbReference>
<accession>A0A6A6HXN3</accession>
<evidence type="ECO:0000256" key="2">
    <source>
        <dbReference type="ARBA" id="ARBA00004613"/>
    </source>
</evidence>
<comment type="similarity">
    <text evidence="3">Belongs to the RBT5 family.</text>
</comment>
<keyword evidence="7" id="KW-1015">Disulfide bond</keyword>
<keyword evidence="13" id="KW-1185">Reference proteome</keyword>
<keyword evidence="6 10" id="KW-0732">Signal</keyword>
<evidence type="ECO:0000256" key="8">
    <source>
        <dbReference type="ARBA" id="ARBA00023288"/>
    </source>
</evidence>
<name>A0A6A6HXN3_9PLEO</name>
<dbReference type="PROSITE" id="PS52012">
    <property type="entry name" value="CFEM"/>
    <property type="match status" value="1"/>
</dbReference>
<proteinExistence type="inferred from homology"/>
<reference evidence="12" key="1">
    <citation type="journal article" date="2020" name="Stud. Mycol.">
        <title>101 Dothideomycetes genomes: a test case for predicting lifestyles and emergence of pathogens.</title>
        <authorList>
            <person name="Haridas S."/>
            <person name="Albert R."/>
            <person name="Binder M."/>
            <person name="Bloem J."/>
            <person name="Labutti K."/>
            <person name="Salamov A."/>
            <person name="Andreopoulos B."/>
            <person name="Baker S."/>
            <person name="Barry K."/>
            <person name="Bills G."/>
            <person name="Bluhm B."/>
            <person name="Cannon C."/>
            <person name="Castanera R."/>
            <person name="Culley D."/>
            <person name="Daum C."/>
            <person name="Ezra D."/>
            <person name="Gonzalez J."/>
            <person name="Henrissat B."/>
            <person name="Kuo A."/>
            <person name="Liang C."/>
            <person name="Lipzen A."/>
            <person name="Lutzoni F."/>
            <person name="Magnuson J."/>
            <person name="Mondo S."/>
            <person name="Nolan M."/>
            <person name="Ohm R."/>
            <person name="Pangilinan J."/>
            <person name="Park H.-J."/>
            <person name="Ramirez L."/>
            <person name="Alfaro M."/>
            <person name="Sun H."/>
            <person name="Tritt A."/>
            <person name="Yoshinaga Y."/>
            <person name="Zwiers L.-H."/>
            <person name="Turgeon B."/>
            <person name="Goodwin S."/>
            <person name="Spatafora J."/>
            <person name="Crous P."/>
            <person name="Grigoriev I."/>
        </authorList>
    </citation>
    <scope>NUCLEOTIDE SEQUENCE</scope>
    <source>
        <strain evidence="12">CBS 122368</strain>
    </source>
</reference>
<evidence type="ECO:0000259" key="11">
    <source>
        <dbReference type="PROSITE" id="PS52012"/>
    </source>
</evidence>
<dbReference type="GeneID" id="54587334"/>
<dbReference type="EMBL" id="ML987206">
    <property type="protein sequence ID" value="KAF2242974.1"/>
    <property type="molecule type" value="Genomic_DNA"/>
</dbReference>
<gene>
    <name evidence="12" type="ORF">BU26DRAFT_570388</name>
</gene>
<evidence type="ECO:0000256" key="10">
    <source>
        <dbReference type="SAM" id="SignalP"/>
    </source>
</evidence>
<sequence>MRRFLVGCLIVLGAITVASALAAPQGEAVAAVGQCAQDCWNEGAEEAGCDPNTDDDCLCGIFFDLVTECTSDTCSVADNLEVLNTLQPVCE</sequence>
<evidence type="ECO:0000313" key="13">
    <source>
        <dbReference type="Proteomes" id="UP000800094"/>
    </source>
</evidence>
<keyword evidence="5" id="KW-0472">Membrane</keyword>
<feature type="binding site" description="axial binding residue" evidence="9">
    <location>
        <position position="54"/>
    </location>
    <ligand>
        <name>heme</name>
        <dbReference type="ChEBI" id="CHEBI:30413"/>
    </ligand>
    <ligandPart>
        <name>Fe</name>
        <dbReference type="ChEBI" id="CHEBI:18248"/>
    </ligandPart>
</feature>
<keyword evidence="9" id="KW-0479">Metal-binding</keyword>
<evidence type="ECO:0000313" key="12">
    <source>
        <dbReference type="EMBL" id="KAF2242974.1"/>
    </source>
</evidence>
<evidence type="ECO:0000256" key="3">
    <source>
        <dbReference type="ARBA" id="ARBA00010031"/>
    </source>
</evidence>
<keyword evidence="9" id="KW-0349">Heme</keyword>
<keyword evidence="5" id="KW-0325">Glycoprotein</keyword>
<dbReference type="OrthoDB" id="3785142at2759"/>
<protein>
    <recommendedName>
        <fullName evidence="11">CFEM domain-containing protein</fullName>
    </recommendedName>
</protein>
<dbReference type="RefSeq" id="XP_033677978.1">
    <property type="nucleotide sequence ID" value="XM_033834004.1"/>
</dbReference>
<dbReference type="AlphaFoldDB" id="A0A6A6HXN3"/>
<keyword evidence="8" id="KW-0449">Lipoprotein</keyword>
<dbReference type="GO" id="GO:0098552">
    <property type="term" value="C:side of membrane"/>
    <property type="evidence" value="ECO:0007669"/>
    <property type="project" value="UniProtKB-KW"/>
</dbReference>
<organism evidence="12 13">
    <name type="scientific">Trematosphaeria pertusa</name>
    <dbReference type="NCBI Taxonomy" id="390896"/>
    <lineage>
        <taxon>Eukaryota</taxon>
        <taxon>Fungi</taxon>
        <taxon>Dikarya</taxon>
        <taxon>Ascomycota</taxon>
        <taxon>Pezizomycotina</taxon>
        <taxon>Dothideomycetes</taxon>
        <taxon>Pleosporomycetidae</taxon>
        <taxon>Pleosporales</taxon>
        <taxon>Massarineae</taxon>
        <taxon>Trematosphaeriaceae</taxon>
        <taxon>Trematosphaeria</taxon>
    </lineage>
</organism>
<evidence type="ECO:0000256" key="7">
    <source>
        <dbReference type="ARBA" id="ARBA00023157"/>
    </source>
</evidence>
<dbReference type="Proteomes" id="UP000800094">
    <property type="component" value="Unassembled WGS sequence"/>
</dbReference>
<keyword evidence="5" id="KW-0336">GPI-anchor</keyword>
<feature type="domain" description="CFEM" evidence="11">
    <location>
        <begin position="7"/>
        <end position="91"/>
    </location>
</feature>
<evidence type="ECO:0000256" key="5">
    <source>
        <dbReference type="ARBA" id="ARBA00022622"/>
    </source>
</evidence>
<dbReference type="InterPro" id="IPR008427">
    <property type="entry name" value="Extracellular_membr_CFEM_dom"/>
</dbReference>
<dbReference type="Pfam" id="PF05730">
    <property type="entry name" value="CFEM"/>
    <property type="match status" value="1"/>
</dbReference>
<comment type="caution">
    <text evidence="9">Lacks conserved residue(s) required for the propagation of feature annotation.</text>
</comment>
<keyword evidence="9" id="KW-0408">Iron</keyword>
<evidence type="ECO:0000256" key="4">
    <source>
        <dbReference type="ARBA" id="ARBA00022525"/>
    </source>
</evidence>
<keyword evidence="4" id="KW-0964">Secreted</keyword>
<comment type="subcellular location">
    <subcellularLocation>
        <location evidence="1">Membrane</location>
        <topology evidence="1">Lipid-anchor</topology>
        <topology evidence="1">GPI-anchor</topology>
    </subcellularLocation>
    <subcellularLocation>
        <location evidence="2">Secreted</location>
    </subcellularLocation>
</comment>
<evidence type="ECO:0000256" key="6">
    <source>
        <dbReference type="ARBA" id="ARBA00022729"/>
    </source>
</evidence>
<dbReference type="GO" id="GO:0046872">
    <property type="term" value="F:metal ion binding"/>
    <property type="evidence" value="ECO:0007669"/>
    <property type="project" value="UniProtKB-UniRule"/>
</dbReference>
<feature type="chain" id="PRO_5025480649" description="CFEM domain-containing protein" evidence="10">
    <location>
        <begin position="21"/>
        <end position="91"/>
    </location>
</feature>
<evidence type="ECO:0000256" key="9">
    <source>
        <dbReference type="PROSITE-ProRule" id="PRU01356"/>
    </source>
</evidence>
<evidence type="ECO:0000256" key="1">
    <source>
        <dbReference type="ARBA" id="ARBA00004589"/>
    </source>
</evidence>
<feature type="signal peptide" evidence="10">
    <location>
        <begin position="1"/>
        <end position="20"/>
    </location>
</feature>